<proteinExistence type="predicted"/>
<keyword evidence="1" id="KW-0732">Signal</keyword>
<protein>
    <recommendedName>
        <fullName evidence="4">Outer membrane protein beta-barrel domain-containing protein</fullName>
    </recommendedName>
</protein>
<dbReference type="EMBL" id="JAKZGO010000014">
    <property type="protein sequence ID" value="MCH7414876.1"/>
    <property type="molecule type" value="Genomic_DNA"/>
</dbReference>
<evidence type="ECO:0000256" key="1">
    <source>
        <dbReference type="SAM" id="SignalP"/>
    </source>
</evidence>
<name>A0ABS9VEL3_9BACT</name>
<organism evidence="2 3">
    <name type="scientific">Belliella alkalica</name>
    <dbReference type="NCBI Taxonomy" id="1730871"/>
    <lineage>
        <taxon>Bacteria</taxon>
        <taxon>Pseudomonadati</taxon>
        <taxon>Bacteroidota</taxon>
        <taxon>Cytophagia</taxon>
        <taxon>Cytophagales</taxon>
        <taxon>Cyclobacteriaceae</taxon>
        <taxon>Belliella</taxon>
    </lineage>
</organism>
<evidence type="ECO:0000313" key="2">
    <source>
        <dbReference type="EMBL" id="MCH7414876.1"/>
    </source>
</evidence>
<accession>A0ABS9VEL3</accession>
<dbReference type="RefSeq" id="WP_241413678.1">
    <property type="nucleotide sequence ID" value="NZ_JAKZGO010000014.1"/>
</dbReference>
<comment type="caution">
    <text evidence="2">The sequence shown here is derived from an EMBL/GenBank/DDBJ whole genome shotgun (WGS) entry which is preliminary data.</text>
</comment>
<keyword evidence="3" id="KW-1185">Reference proteome</keyword>
<feature type="signal peptide" evidence="1">
    <location>
        <begin position="1"/>
        <end position="20"/>
    </location>
</feature>
<gene>
    <name evidence="2" type="ORF">MM213_15355</name>
</gene>
<evidence type="ECO:0008006" key="4">
    <source>
        <dbReference type="Google" id="ProtNLM"/>
    </source>
</evidence>
<feature type="chain" id="PRO_5046427493" description="Outer membrane protein beta-barrel domain-containing protein" evidence="1">
    <location>
        <begin position="21"/>
        <end position="221"/>
    </location>
</feature>
<dbReference type="Proteomes" id="UP001165430">
    <property type="component" value="Unassembled WGS sequence"/>
</dbReference>
<sequence length="221" mass="25189">MNKLLITVFLVFSLSENLFAQTEQGIWMVGGQYTFNSENTLRLGSQITPDTKISRNAYGILPQVGYFFKKNWVIGVDFGYHHSRSSITNHQTGELVNRQNQWTGRGGVFLRRYLPINEQVYFHLQGGLAYTFGDIKTIHLQNDAIVRNTRALNMHTQAGITYFPKRWIAIEGNINPISYSFSQSKTPQINGEQKELDHSFSTGLNGDFLSLGFNLFISKPR</sequence>
<dbReference type="InterPro" id="IPR011250">
    <property type="entry name" value="OMP/PagP_B-barrel"/>
</dbReference>
<reference evidence="2" key="1">
    <citation type="submission" date="2022-03" db="EMBL/GenBank/DDBJ databases">
        <title>De novo assembled genomes of Belliella spp. (Cyclobacteriaceae) strains.</title>
        <authorList>
            <person name="Szabo A."/>
            <person name="Korponai K."/>
            <person name="Felfoldi T."/>
        </authorList>
    </citation>
    <scope>NUCLEOTIDE SEQUENCE</scope>
    <source>
        <strain evidence="2">DSM 111903</strain>
    </source>
</reference>
<dbReference type="SUPFAM" id="SSF56925">
    <property type="entry name" value="OMPA-like"/>
    <property type="match status" value="1"/>
</dbReference>
<evidence type="ECO:0000313" key="3">
    <source>
        <dbReference type="Proteomes" id="UP001165430"/>
    </source>
</evidence>